<dbReference type="InParanoid" id="A2F5W3"/>
<dbReference type="InterPro" id="IPR036770">
    <property type="entry name" value="Ankyrin_rpt-contain_sf"/>
</dbReference>
<dbReference type="Proteomes" id="UP000001542">
    <property type="component" value="Unassembled WGS sequence"/>
</dbReference>
<dbReference type="STRING" id="5722.A2F5W3"/>
<organism evidence="1 2">
    <name type="scientific">Trichomonas vaginalis (strain ATCC PRA-98 / G3)</name>
    <dbReference type="NCBI Taxonomy" id="412133"/>
    <lineage>
        <taxon>Eukaryota</taxon>
        <taxon>Metamonada</taxon>
        <taxon>Parabasalia</taxon>
        <taxon>Trichomonadida</taxon>
        <taxon>Trichomonadidae</taxon>
        <taxon>Trichomonas</taxon>
    </lineage>
</organism>
<gene>
    <name evidence="1" type="ORF">TVAG_468580</name>
</gene>
<evidence type="ECO:0000313" key="1">
    <source>
        <dbReference type="EMBL" id="EAX99688.1"/>
    </source>
</evidence>
<dbReference type="Gene3D" id="1.25.40.20">
    <property type="entry name" value="Ankyrin repeat-containing domain"/>
    <property type="match status" value="1"/>
</dbReference>
<reference evidence="1" key="1">
    <citation type="submission" date="2006-10" db="EMBL/GenBank/DDBJ databases">
        <authorList>
            <person name="Amadeo P."/>
            <person name="Zhao Q."/>
            <person name="Wortman J."/>
            <person name="Fraser-Liggett C."/>
            <person name="Carlton J."/>
        </authorList>
    </citation>
    <scope>NUCLEOTIDE SEQUENCE</scope>
    <source>
        <strain evidence="1">G3</strain>
    </source>
</reference>
<dbReference type="SMR" id="A2F5W3"/>
<dbReference type="PANTHER" id="PTHR24164:SF4">
    <property type="entry name" value="RELA-ASSOCIATED INHIBITOR"/>
    <property type="match status" value="1"/>
</dbReference>
<dbReference type="EMBL" id="DS113628">
    <property type="protein sequence ID" value="EAX99688.1"/>
    <property type="molecule type" value="Genomic_DNA"/>
</dbReference>
<dbReference type="SMART" id="SM00248">
    <property type="entry name" value="ANK"/>
    <property type="match status" value="3"/>
</dbReference>
<sequence length="247" mass="28153">MEVINFFERVENFSGCQHLIAFFKKLISHIKGPNHDSSVKERSLDNDSAVPAVYNEIYGKYSKELGEIRSNHETFCIEMLSIMPKTREYFSKIYKILEYSSKEKLDAVIKYAYENGYCKVLDNSGNDAFLNASKQNNFKLCKKLHLLGFDVNSRCSFGNSVLIWFAIRNNLKAVKYFSNFIDVNAVNCTKGSPLYYATRDGYLDIVEYLCSLPNINVNIVNADGKTPLSIAKSDAMRSILLQHDAKL</sequence>
<name>A2F5W3_TRIV3</name>
<dbReference type="VEuPathDB" id="TrichDB:TVAG_468580"/>
<dbReference type="VEuPathDB" id="TrichDB:TVAGG3_1049680"/>
<proteinExistence type="predicted"/>
<accession>A2F5W3</accession>
<keyword evidence="2" id="KW-1185">Reference proteome</keyword>
<dbReference type="Pfam" id="PF12796">
    <property type="entry name" value="Ank_2"/>
    <property type="match status" value="1"/>
</dbReference>
<dbReference type="SUPFAM" id="SSF48403">
    <property type="entry name" value="Ankyrin repeat"/>
    <property type="match status" value="1"/>
</dbReference>
<reference evidence="1" key="2">
    <citation type="journal article" date="2007" name="Science">
        <title>Draft genome sequence of the sexually transmitted pathogen Trichomonas vaginalis.</title>
        <authorList>
            <person name="Carlton J.M."/>
            <person name="Hirt R.P."/>
            <person name="Silva J.C."/>
            <person name="Delcher A.L."/>
            <person name="Schatz M."/>
            <person name="Zhao Q."/>
            <person name="Wortman J.R."/>
            <person name="Bidwell S.L."/>
            <person name="Alsmark U.C.M."/>
            <person name="Besteiro S."/>
            <person name="Sicheritz-Ponten T."/>
            <person name="Noel C.J."/>
            <person name="Dacks J.B."/>
            <person name="Foster P.G."/>
            <person name="Simillion C."/>
            <person name="Van de Peer Y."/>
            <person name="Miranda-Saavedra D."/>
            <person name="Barton G.J."/>
            <person name="Westrop G.D."/>
            <person name="Mueller S."/>
            <person name="Dessi D."/>
            <person name="Fiori P.L."/>
            <person name="Ren Q."/>
            <person name="Paulsen I."/>
            <person name="Zhang H."/>
            <person name="Bastida-Corcuera F.D."/>
            <person name="Simoes-Barbosa A."/>
            <person name="Brown M.T."/>
            <person name="Hayes R.D."/>
            <person name="Mukherjee M."/>
            <person name="Okumura C.Y."/>
            <person name="Schneider R."/>
            <person name="Smith A.J."/>
            <person name="Vanacova S."/>
            <person name="Villalvazo M."/>
            <person name="Haas B.J."/>
            <person name="Pertea M."/>
            <person name="Feldblyum T.V."/>
            <person name="Utterback T.R."/>
            <person name="Shu C.L."/>
            <person name="Osoegawa K."/>
            <person name="de Jong P.J."/>
            <person name="Hrdy I."/>
            <person name="Horvathova L."/>
            <person name="Zubacova Z."/>
            <person name="Dolezal P."/>
            <person name="Malik S.B."/>
            <person name="Logsdon J.M. Jr."/>
            <person name="Henze K."/>
            <person name="Gupta A."/>
            <person name="Wang C.C."/>
            <person name="Dunne R.L."/>
            <person name="Upcroft J.A."/>
            <person name="Upcroft P."/>
            <person name="White O."/>
            <person name="Salzberg S.L."/>
            <person name="Tang P."/>
            <person name="Chiu C.-H."/>
            <person name="Lee Y.-S."/>
            <person name="Embley T.M."/>
            <person name="Coombs G.H."/>
            <person name="Mottram J.C."/>
            <person name="Tachezy J."/>
            <person name="Fraser-Liggett C.M."/>
            <person name="Johnson P.J."/>
        </authorList>
    </citation>
    <scope>NUCLEOTIDE SEQUENCE [LARGE SCALE GENOMIC DNA]</scope>
    <source>
        <strain evidence="1">G3</strain>
    </source>
</reference>
<dbReference type="InterPro" id="IPR028320">
    <property type="entry name" value="iASPP"/>
</dbReference>
<dbReference type="GO" id="GO:0006355">
    <property type="term" value="P:regulation of DNA-templated transcription"/>
    <property type="evidence" value="ECO:0007669"/>
    <property type="project" value="InterPro"/>
</dbReference>
<evidence type="ECO:0000313" key="2">
    <source>
        <dbReference type="Proteomes" id="UP000001542"/>
    </source>
</evidence>
<dbReference type="PANTHER" id="PTHR24164">
    <property type="entry name" value="RELA-ASSOCIATED INHIBITOR"/>
    <property type="match status" value="1"/>
</dbReference>
<dbReference type="KEGG" id="tva:4757499"/>
<protein>
    <submittedName>
        <fullName evidence="1">Uncharacterized protein</fullName>
    </submittedName>
</protein>
<dbReference type="RefSeq" id="XP_001312618.1">
    <property type="nucleotide sequence ID" value="XM_001312617.1"/>
</dbReference>
<dbReference type="InterPro" id="IPR002110">
    <property type="entry name" value="Ankyrin_rpt"/>
</dbReference>
<dbReference type="AlphaFoldDB" id="A2F5W3"/>